<reference evidence="2 3" key="1">
    <citation type="submission" date="2015-04" db="EMBL/GenBank/DDBJ databases">
        <title>Genome sequence of Ceratocystis platani, a major pathogen of plane trees.</title>
        <authorList>
            <person name="Belbahri L."/>
        </authorList>
    </citation>
    <scope>NUCLEOTIDE SEQUENCE [LARGE SCALE GENOMIC DNA]</scope>
    <source>
        <strain evidence="2 3">CFO</strain>
    </source>
</reference>
<dbReference type="EMBL" id="LBBL01000044">
    <property type="protein sequence ID" value="KKF96413.1"/>
    <property type="molecule type" value="Genomic_DNA"/>
</dbReference>
<organism evidence="2 3">
    <name type="scientific">Ceratocystis fimbriata f. sp. platani</name>
    <dbReference type="NCBI Taxonomy" id="88771"/>
    <lineage>
        <taxon>Eukaryota</taxon>
        <taxon>Fungi</taxon>
        <taxon>Dikarya</taxon>
        <taxon>Ascomycota</taxon>
        <taxon>Pezizomycotina</taxon>
        <taxon>Sordariomycetes</taxon>
        <taxon>Hypocreomycetidae</taxon>
        <taxon>Microascales</taxon>
        <taxon>Ceratocystidaceae</taxon>
        <taxon>Ceratocystis</taxon>
    </lineage>
</organism>
<accession>A0A0F8BV18</accession>
<protein>
    <submittedName>
        <fullName evidence="2">Uncharacterized protein</fullName>
    </submittedName>
</protein>
<evidence type="ECO:0000256" key="1">
    <source>
        <dbReference type="SAM" id="MobiDB-lite"/>
    </source>
</evidence>
<feature type="region of interest" description="Disordered" evidence="1">
    <location>
        <begin position="41"/>
        <end position="85"/>
    </location>
</feature>
<gene>
    <name evidence="2" type="ORF">CFO_g1233</name>
</gene>
<keyword evidence="3" id="KW-1185">Reference proteome</keyword>
<proteinExistence type="predicted"/>
<comment type="caution">
    <text evidence="2">The sequence shown here is derived from an EMBL/GenBank/DDBJ whole genome shotgun (WGS) entry which is preliminary data.</text>
</comment>
<sequence length="320" mass="35862">MSRAVLKYLASSALALPTGSCPLHTARVGISTHRLSSNDRISWQYKSHQRRTKHTETSAGHTSEASIVPRPPAPQRPSAAASTQRRPAFTQPYFFQYKETLERIGRCIKWGCSEEDLELASFIVRNLANNWHTNCAAAYASFRVPGAVLVKINPTTSSLTRAGVVPVNQMFQNLTGHDESFYLTHHEVNVRKPTQRKARSGDKLISFTSFKIHSPPRREAVGDLLPEVKITFATHMFYQATRELAATVQIHSKVMAGEEDLPQIRRIFEDRARDNVDKVTRARRFCFILEKDLRRLEGQTWNRPGAVEDLGSAVGPGAAV</sequence>
<dbReference type="AlphaFoldDB" id="A0A0F8BV18"/>
<evidence type="ECO:0000313" key="2">
    <source>
        <dbReference type="EMBL" id="KKF96413.1"/>
    </source>
</evidence>
<dbReference type="Proteomes" id="UP000034841">
    <property type="component" value="Unassembled WGS sequence"/>
</dbReference>
<evidence type="ECO:0000313" key="3">
    <source>
        <dbReference type="Proteomes" id="UP000034841"/>
    </source>
</evidence>
<dbReference type="OrthoDB" id="5538558at2759"/>
<name>A0A0F8BV18_CERFI</name>